<evidence type="ECO:0000313" key="1">
    <source>
        <dbReference type="EMBL" id="KAI8574948.1"/>
    </source>
</evidence>
<keyword evidence="2" id="KW-1185">Reference proteome</keyword>
<protein>
    <recommendedName>
        <fullName evidence="3">C2H2-type domain-containing protein</fullName>
    </recommendedName>
</protein>
<dbReference type="Proteomes" id="UP001206595">
    <property type="component" value="Unassembled WGS sequence"/>
</dbReference>
<dbReference type="AlphaFoldDB" id="A0AAD5DY73"/>
<name>A0AAD5DY73_UMBRA</name>
<organism evidence="1 2">
    <name type="scientific">Umbelopsis ramanniana AG</name>
    <dbReference type="NCBI Taxonomy" id="1314678"/>
    <lineage>
        <taxon>Eukaryota</taxon>
        <taxon>Fungi</taxon>
        <taxon>Fungi incertae sedis</taxon>
        <taxon>Mucoromycota</taxon>
        <taxon>Mucoromycotina</taxon>
        <taxon>Umbelopsidomycetes</taxon>
        <taxon>Umbelopsidales</taxon>
        <taxon>Umbelopsidaceae</taxon>
        <taxon>Umbelopsis</taxon>
    </lineage>
</organism>
<dbReference type="GeneID" id="75918077"/>
<gene>
    <name evidence="1" type="ORF">K450DRAFT_263981</name>
</gene>
<sequence length="151" mass="17522">MFANIVIKESRGRNFRRLSNDKYKYVHVKDNSAEVHYECIACDYHSADLLELQGHITENHTVLQVQAKVTNVTNDEVDQILEEVDQGLDDAEELIPKDEESDNDITVDEFDVLSKAYNLMQEEKKWKLSTGKCVEDELYSFARQCTYDQPL</sequence>
<dbReference type="EMBL" id="MU621022">
    <property type="protein sequence ID" value="KAI8574948.1"/>
    <property type="molecule type" value="Genomic_DNA"/>
</dbReference>
<accession>A0AAD5DY73</accession>
<reference evidence="1" key="2">
    <citation type="journal article" date="2022" name="Proc. Natl. Acad. Sci. U.S.A.">
        <title>Diploid-dominant life cycles characterize the early evolution of Fungi.</title>
        <authorList>
            <person name="Amses K.R."/>
            <person name="Simmons D.R."/>
            <person name="Longcore J.E."/>
            <person name="Mondo S.J."/>
            <person name="Seto K."/>
            <person name="Jeronimo G.H."/>
            <person name="Bonds A.E."/>
            <person name="Quandt C.A."/>
            <person name="Davis W.J."/>
            <person name="Chang Y."/>
            <person name="Federici B.A."/>
            <person name="Kuo A."/>
            <person name="LaButti K."/>
            <person name="Pangilinan J."/>
            <person name="Andreopoulos W."/>
            <person name="Tritt A."/>
            <person name="Riley R."/>
            <person name="Hundley H."/>
            <person name="Johnson J."/>
            <person name="Lipzen A."/>
            <person name="Barry K."/>
            <person name="Lang B.F."/>
            <person name="Cuomo C.A."/>
            <person name="Buchler N.E."/>
            <person name="Grigoriev I.V."/>
            <person name="Spatafora J.W."/>
            <person name="Stajich J.E."/>
            <person name="James T.Y."/>
        </authorList>
    </citation>
    <scope>NUCLEOTIDE SEQUENCE</scope>
    <source>
        <strain evidence="1">AG</strain>
    </source>
</reference>
<evidence type="ECO:0000313" key="2">
    <source>
        <dbReference type="Proteomes" id="UP001206595"/>
    </source>
</evidence>
<reference evidence="1" key="1">
    <citation type="submission" date="2021-06" db="EMBL/GenBank/DDBJ databases">
        <authorList>
            <consortium name="DOE Joint Genome Institute"/>
            <person name="Mondo S.J."/>
            <person name="Amses K.R."/>
            <person name="Simmons D.R."/>
            <person name="Longcore J.E."/>
            <person name="Seto K."/>
            <person name="Alves G.H."/>
            <person name="Bonds A.E."/>
            <person name="Quandt C.A."/>
            <person name="Davis W.J."/>
            <person name="Chang Y."/>
            <person name="Letcher P.M."/>
            <person name="Powell M.J."/>
            <person name="Kuo A."/>
            <person name="Labutti K."/>
            <person name="Pangilinan J."/>
            <person name="Andreopoulos W."/>
            <person name="Tritt A."/>
            <person name="Riley R."/>
            <person name="Hundley H."/>
            <person name="Johnson J."/>
            <person name="Lipzen A."/>
            <person name="Barry K."/>
            <person name="Berbee M.L."/>
            <person name="Buchler N.E."/>
            <person name="Grigoriev I.V."/>
            <person name="Spatafora J.W."/>
            <person name="Stajich J.E."/>
            <person name="James T.Y."/>
        </authorList>
    </citation>
    <scope>NUCLEOTIDE SEQUENCE</scope>
    <source>
        <strain evidence="1">AG</strain>
    </source>
</reference>
<comment type="caution">
    <text evidence="1">The sequence shown here is derived from an EMBL/GenBank/DDBJ whole genome shotgun (WGS) entry which is preliminary data.</text>
</comment>
<evidence type="ECO:0008006" key="3">
    <source>
        <dbReference type="Google" id="ProtNLM"/>
    </source>
</evidence>
<dbReference type="RefSeq" id="XP_051439954.1">
    <property type="nucleotide sequence ID" value="XM_051592735.1"/>
</dbReference>
<proteinExistence type="predicted"/>